<evidence type="ECO:0000313" key="1">
    <source>
        <dbReference type="EMBL" id="KAH3860645.1"/>
    </source>
</evidence>
<comment type="caution">
    <text evidence="1">The sequence shown here is derived from an EMBL/GenBank/DDBJ whole genome shotgun (WGS) entry which is preliminary data.</text>
</comment>
<dbReference type="AlphaFoldDB" id="A0A9D4LKX9"/>
<name>A0A9D4LKX9_DREPO</name>
<evidence type="ECO:0000313" key="2">
    <source>
        <dbReference type="Proteomes" id="UP000828390"/>
    </source>
</evidence>
<protein>
    <submittedName>
        <fullName evidence="1">Uncharacterized protein</fullName>
    </submittedName>
</protein>
<dbReference type="EMBL" id="JAIWYP010000002">
    <property type="protein sequence ID" value="KAH3860645.1"/>
    <property type="molecule type" value="Genomic_DNA"/>
</dbReference>
<sequence>MSLTTPTKNNDAQPIIDLTKQILVSNYAPNGITVYGDDDEFCNVIYNIYLG</sequence>
<reference evidence="1" key="1">
    <citation type="journal article" date="2019" name="bioRxiv">
        <title>The Genome of the Zebra Mussel, Dreissena polymorpha: A Resource for Invasive Species Research.</title>
        <authorList>
            <person name="McCartney M.A."/>
            <person name="Auch B."/>
            <person name="Kono T."/>
            <person name="Mallez S."/>
            <person name="Zhang Y."/>
            <person name="Obille A."/>
            <person name="Becker A."/>
            <person name="Abrahante J.E."/>
            <person name="Garbe J."/>
            <person name="Badalamenti J.P."/>
            <person name="Herman A."/>
            <person name="Mangelson H."/>
            <person name="Liachko I."/>
            <person name="Sullivan S."/>
            <person name="Sone E.D."/>
            <person name="Koren S."/>
            <person name="Silverstein K.A.T."/>
            <person name="Beckman K.B."/>
            <person name="Gohl D.M."/>
        </authorList>
    </citation>
    <scope>NUCLEOTIDE SEQUENCE</scope>
    <source>
        <strain evidence="1">Duluth1</strain>
        <tissue evidence="1">Whole animal</tissue>
    </source>
</reference>
<accession>A0A9D4LKX9</accession>
<organism evidence="1 2">
    <name type="scientific">Dreissena polymorpha</name>
    <name type="common">Zebra mussel</name>
    <name type="synonym">Mytilus polymorpha</name>
    <dbReference type="NCBI Taxonomy" id="45954"/>
    <lineage>
        <taxon>Eukaryota</taxon>
        <taxon>Metazoa</taxon>
        <taxon>Spiralia</taxon>
        <taxon>Lophotrochozoa</taxon>
        <taxon>Mollusca</taxon>
        <taxon>Bivalvia</taxon>
        <taxon>Autobranchia</taxon>
        <taxon>Heteroconchia</taxon>
        <taxon>Euheterodonta</taxon>
        <taxon>Imparidentia</taxon>
        <taxon>Neoheterodontei</taxon>
        <taxon>Myida</taxon>
        <taxon>Dreissenoidea</taxon>
        <taxon>Dreissenidae</taxon>
        <taxon>Dreissena</taxon>
    </lineage>
</organism>
<proteinExistence type="predicted"/>
<dbReference type="Proteomes" id="UP000828390">
    <property type="component" value="Unassembled WGS sequence"/>
</dbReference>
<reference evidence="1" key="2">
    <citation type="submission" date="2020-11" db="EMBL/GenBank/DDBJ databases">
        <authorList>
            <person name="McCartney M.A."/>
            <person name="Auch B."/>
            <person name="Kono T."/>
            <person name="Mallez S."/>
            <person name="Becker A."/>
            <person name="Gohl D.M."/>
            <person name="Silverstein K.A.T."/>
            <person name="Koren S."/>
            <person name="Bechman K.B."/>
            <person name="Herman A."/>
            <person name="Abrahante J.E."/>
            <person name="Garbe J."/>
        </authorList>
    </citation>
    <scope>NUCLEOTIDE SEQUENCE</scope>
    <source>
        <strain evidence="1">Duluth1</strain>
        <tissue evidence="1">Whole animal</tissue>
    </source>
</reference>
<keyword evidence="2" id="KW-1185">Reference proteome</keyword>
<gene>
    <name evidence="1" type="ORF">DPMN_023555</name>
</gene>